<dbReference type="AlphaFoldDB" id="A0AAJ2NSH7"/>
<evidence type="ECO:0000313" key="3">
    <source>
        <dbReference type="Proteomes" id="UP001285636"/>
    </source>
</evidence>
<reference evidence="2" key="1">
    <citation type="submission" date="2023-10" db="EMBL/GenBank/DDBJ databases">
        <title>Screening of Alkalihalophilus pseudofirmusBZ-TG-HK211 and Its Alleviation of Salt Stress on Rapeseed Growth.</title>
        <authorList>
            <person name="Zhao B."/>
            <person name="Guo T."/>
        </authorList>
    </citation>
    <scope>NUCLEOTIDE SEQUENCE</scope>
    <source>
        <strain evidence="2">BZ-TG-HK211</strain>
    </source>
</reference>
<dbReference type="GO" id="GO:0008658">
    <property type="term" value="F:penicillin binding"/>
    <property type="evidence" value="ECO:0007669"/>
    <property type="project" value="InterPro"/>
</dbReference>
<feature type="non-terminal residue" evidence="2">
    <location>
        <position position="1"/>
    </location>
</feature>
<organism evidence="2 3">
    <name type="scientific">Alkalihalophilus pseudofirmus</name>
    <name type="common">Bacillus pseudofirmus</name>
    <dbReference type="NCBI Taxonomy" id="79885"/>
    <lineage>
        <taxon>Bacteria</taxon>
        <taxon>Bacillati</taxon>
        <taxon>Bacillota</taxon>
        <taxon>Bacilli</taxon>
        <taxon>Bacillales</taxon>
        <taxon>Bacillaceae</taxon>
        <taxon>Alkalihalophilus</taxon>
    </lineage>
</organism>
<dbReference type="SUPFAM" id="SSF56601">
    <property type="entry name" value="beta-lactamase/transpeptidase-like"/>
    <property type="match status" value="1"/>
</dbReference>
<feature type="non-terminal residue" evidence="2">
    <location>
        <position position="92"/>
    </location>
</feature>
<dbReference type="RefSeq" id="WP_323467948.1">
    <property type="nucleotide sequence ID" value="NZ_JAWJAY010000481.1"/>
</dbReference>
<feature type="domain" description="Penicillin-binding protein transpeptidase" evidence="1">
    <location>
        <begin position="2"/>
        <end position="92"/>
    </location>
</feature>
<evidence type="ECO:0000313" key="2">
    <source>
        <dbReference type="EMBL" id="MDV2887796.1"/>
    </source>
</evidence>
<dbReference type="Gene3D" id="3.40.710.10">
    <property type="entry name" value="DD-peptidase/beta-lactamase superfamily"/>
    <property type="match status" value="1"/>
</dbReference>
<sequence>TFDPKTREGINKSWHNEAIETSYEPGSTMKIFTLAAAVQEKVFNPNETYMSGSYRVTKKDRAIHDHNGSGWGPITFLEGVQRSSNVAFAKIA</sequence>
<dbReference type="InterPro" id="IPR050515">
    <property type="entry name" value="Beta-lactam/transpept"/>
</dbReference>
<comment type="caution">
    <text evidence="2">The sequence shown here is derived from an EMBL/GenBank/DDBJ whole genome shotgun (WGS) entry which is preliminary data.</text>
</comment>
<dbReference type="EMBL" id="JAWJAY010000481">
    <property type="protein sequence ID" value="MDV2887796.1"/>
    <property type="molecule type" value="Genomic_DNA"/>
</dbReference>
<evidence type="ECO:0000259" key="1">
    <source>
        <dbReference type="Pfam" id="PF00905"/>
    </source>
</evidence>
<accession>A0AAJ2NSH7</accession>
<name>A0AAJ2NSH7_ALKPS</name>
<dbReference type="Proteomes" id="UP001285636">
    <property type="component" value="Unassembled WGS sequence"/>
</dbReference>
<dbReference type="GO" id="GO:0005886">
    <property type="term" value="C:plasma membrane"/>
    <property type="evidence" value="ECO:0007669"/>
    <property type="project" value="TreeGrafter"/>
</dbReference>
<dbReference type="PANTHER" id="PTHR30627">
    <property type="entry name" value="PEPTIDOGLYCAN D,D-TRANSPEPTIDASE"/>
    <property type="match status" value="1"/>
</dbReference>
<dbReference type="InterPro" id="IPR001460">
    <property type="entry name" value="PCN-bd_Tpept"/>
</dbReference>
<dbReference type="InterPro" id="IPR012338">
    <property type="entry name" value="Beta-lactam/transpept-like"/>
</dbReference>
<dbReference type="PANTHER" id="PTHR30627:SF26">
    <property type="entry name" value="PENICILLIN-BINDING PROTEIN 2B"/>
    <property type="match status" value="1"/>
</dbReference>
<dbReference type="GO" id="GO:0071555">
    <property type="term" value="P:cell wall organization"/>
    <property type="evidence" value="ECO:0007669"/>
    <property type="project" value="TreeGrafter"/>
</dbReference>
<proteinExistence type="predicted"/>
<dbReference type="Pfam" id="PF00905">
    <property type="entry name" value="Transpeptidase"/>
    <property type="match status" value="1"/>
</dbReference>
<protein>
    <submittedName>
        <fullName evidence="2">Penicillin-binding transpeptidase domain-containing protein</fullName>
    </submittedName>
</protein>
<gene>
    <name evidence="2" type="ORF">RYX45_21755</name>
</gene>